<keyword evidence="2" id="KW-1185">Reference proteome</keyword>
<dbReference type="HOGENOM" id="CLU_2184838_0_0_1"/>
<evidence type="ECO:0000313" key="1">
    <source>
        <dbReference type="EMBL" id="CAP86124.1"/>
    </source>
</evidence>
<sequence length="109" mass="11967">MAGGVQMGPCQVIAGSQCGFLLADGASVLDSLSEVQEPIDVKWASCLLVPLVWTWVDVLTATGVESYNIETSGARGHQYLRIKYTKYIRWAEVHLATVDPIRAFKVRRG</sequence>
<gene>
    <name evidence="1" type="ORF">Pc20g07950</name>
    <name evidence="1" type="ORF">PCH_Pc20g07950</name>
</gene>
<accession>B6HEM7</accession>
<evidence type="ECO:0000313" key="2">
    <source>
        <dbReference type="Proteomes" id="UP000000724"/>
    </source>
</evidence>
<organism evidence="1 2">
    <name type="scientific">Penicillium rubens (strain ATCC 28089 / DSM 1075 / NRRL 1951 / Wisconsin 54-1255)</name>
    <name type="common">Penicillium chrysogenum</name>
    <dbReference type="NCBI Taxonomy" id="500485"/>
    <lineage>
        <taxon>Eukaryota</taxon>
        <taxon>Fungi</taxon>
        <taxon>Dikarya</taxon>
        <taxon>Ascomycota</taxon>
        <taxon>Pezizomycotina</taxon>
        <taxon>Eurotiomycetes</taxon>
        <taxon>Eurotiomycetidae</taxon>
        <taxon>Eurotiales</taxon>
        <taxon>Aspergillaceae</taxon>
        <taxon>Penicillium</taxon>
        <taxon>Penicillium chrysogenum species complex</taxon>
    </lineage>
</organism>
<proteinExistence type="predicted"/>
<name>B6HEM7_PENRW</name>
<reference evidence="1 2" key="1">
    <citation type="journal article" date="2008" name="Nat. Biotechnol.">
        <title>Genome sequencing and analysis of the filamentous fungus Penicillium chrysogenum.</title>
        <authorList>
            <person name="van den Berg M.A."/>
            <person name="Albang R."/>
            <person name="Albermann K."/>
            <person name="Badger J.H."/>
            <person name="Daran J.-M."/>
            <person name="Driessen A.J.M."/>
            <person name="Garcia-Estrada C."/>
            <person name="Fedorova N.D."/>
            <person name="Harris D.M."/>
            <person name="Heijne W.H.M."/>
            <person name="Joardar V.S."/>
            <person name="Kiel J.A.K.W."/>
            <person name="Kovalchuk A."/>
            <person name="Martin J.F."/>
            <person name="Nierman W.C."/>
            <person name="Nijland J.G."/>
            <person name="Pronk J.T."/>
            <person name="Roubos J.A."/>
            <person name="van der Klei I.J."/>
            <person name="van Peij N.N.M.E."/>
            <person name="Veenhuis M."/>
            <person name="von Doehren H."/>
            <person name="Wagner C."/>
            <person name="Wortman J.R."/>
            <person name="Bovenberg R.A.L."/>
        </authorList>
    </citation>
    <scope>NUCLEOTIDE SEQUENCE [LARGE SCALE GENOMIC DNA]</scope>
    <source>
        <strain evidence="2">ATCC 28089 / DSM 1075 / NRRL 1951 / Wisconsin 54-1255</strain>
    </source>
</reference>
<dbReference type="VEuPathDB" id="FungiDB:PCH_Pc20g07950"/>
<dbReference type="OrthoDB" id="4330771at2759"/>
<dbReference type="Proteomes" id="UP000000724">
    <property type="component" value="Contig Pc00c20"/>
</dbReference>
<dbReference type="AlphaFoldDB" id="B6HEM7"/>
<dbReference type="EMBL" id="AM920435">
    <property type="protein sequence ID" value="CAP86124.1"/>
    <property type="molecule type" value="Genomic_DNA"/>
</dbReference>
<protein>
    <submittedName>
        <fullName evidence="1">Uncharacterized protein</fullName>
    </submittedName>
</protein>